<dbReference type="InterPro" id="IPR006184">
    <property type="entry name" value="6PGdom_BS"/>
</dbReference>
<evidence type="ECO:0000256" key="4">
    <source>
        <dbReference type="ARBA" id="ARBA00011738"/>
    </source>
</evidence>
<evidence type="ECO:0000256" key="5">
    <source>
        <dbReference type="ARBA" id="ARBA00022857"/>
    </source>
</evidence>
<dbReference type="Gene3D" id="1.20.5.320">
    <property type="entry name" value="6-Phosphogluconate Dehydrogenase, domain 3"/>
    <property type="match status" value="1"/>
</dbReference>
<keyword evidence="5 10" id="KW-0521">NADP</keyword>
<dbReference type="GO" id="GO:0050661">
    <property type="term" value="F:NADP binding"/>
    <property type="evidence" value="ECO:0007669"/>
    <property type="project" value="InterPro"/>
</dbReference>
<keyword evidence="8 10" id="KW-0570">Pentose shunt</keyword>
<proteinExistence type="inferred from homology"/>
<feature type="domain" description="6-phosphogluconate dehydrogenase C-terminal" evidence="11">
    <location>
        <begin position="233"/>
        <end position="530"/>
    </location>
</feature>
<dbReference type="AlphaFoldDB" id="A0A8H7FAZ2"/>
<dbReference type="EMBL" id="JABXXO010000001">
    <property type="protein sequence ID" value="KAF7784492.1"/>
    <property type="molecule type" value="Genomic_DNA"/>
</dbReference>
<dbReference type="Pfam" id="PF00393">
    <property type="entry name" value="6PGD"/>
    <property type="match status" value="1"/>
</dbReference>
<accession>A0A8H7FAZ2</accession>
<comment type="pathway">
    <text evidence="2 10">Carbohydrate degradation; pentose phosphate pathway; D-ribulose 5-phosphate from D-glucose 6-phosphate (oxidative stage): step 3/3.</text>
</comment>
<evidence type="ECO:0000256" key="3">
    <source>
        <dbReference type="ARBA" id="ARBA00008419"/>
    </source>
</evidence>
<evidence type="ECO:0000256" key="2">
    <source>
        <dbReference type="ARBA" id="ARBA00004874"/>
    </source>
</evidence>
<dbReference type="Gene3D" id="1.10.1040.10">
    <property type="entry name" value="N-(1-d-carboxylethyl)-l-norvaline Dehydrogenase, domain 2"/>
    <property type="match status" value="1"/>
</dbReference>
<sequence length="543" mass="59195">MIDDPTTILERGVLAEFSSPGVVIHLDYRYQVQRGPAHTNSFFLSSTTSTSSIVMATGDIGLIGLAVMGQNLILNMNDKGFTVVAYNRTVSKVDHFLANEAKGTKIQGAHSIQELASKLKRPRKIVLLVKAGSAVDDFIAQLVPHLEQGDIIIDGGNSHYPDSIRRAKELEAKGLLFVGSGVSGGEEGARHGPSLMPGGSPAAWPAIKEIFQKTSAQVNGDPCCDWVGETGSGHYVKMVHNGIEYGDMQLIAEAYDILKRGMGLSEDEIADIFLRWNKGVLDSFLIEITANILKFKDDDGEPVLAKILDKAGQKGTGKWTAIAALDSGTAVTLIGEAVFARCLSAIKDERMRASKVIAGPQKEPFKGDKKQFIDDLEQALYASKIISYTQGFMLMRETAQEMGWNLNYAGIAKMWRGGCIIKSVFLGDITAAYQKNPKLESLLFDDFFKKAVSTAQPGWRRINAQATLWGIPTPAFSTALAFFDGYRSEILPANIIQAQRDYFGAHTFRVLPGKENERFKAGEDIHVNWTGRGGNVSASTYST</sequence>
<evidence type="ECO:0000313" key="13">
    <source>
        <dbReference type="Proteomes" id="UP000629468"/>
    </source>
</evidence>
<dbReference type="NCBIfam" id="TIGR00873">
    <property type="entry name" value="gnd"/>
    <property type="match status" value="1"/>
</dbReference>
<organism evidence="12 13">
    <name type="scientific">Agaricus bisporus var. burnettii</name>
    <dbReference type="NCBI Taxonomy" id="192524"/>
    <lineage>
        <taxon>Eukaryota</taxon>
        <taxon>Fungi</taxon>
        <taxon>Dikarya</taxon>
        <taxon>Basidiomycota</taxon>
        <taxon>Agaricomycotina</taxon>
        <taxon>Agaricomycetes</taxon>
        <taxon>Agaricomycetidae</taxon>
        <taxon>Agaricales</taxon>
        <taxon>Agaricineae</taxon>
        <taxon>Agaricaceae</taxon>
        <taxon>Agaricus</taxon>
    </lineage>
</organism>
<dbReference type="Pfam" id="PF03446">
    <property type="entry name" value="NAD_binding_2"/>
    <property type="match status" value="1"/>
</dbReference>
<keyword evidence="6 10" id="KW-0560">Oxidoreductase</keyword>
<evidence type="ECO:0000256" key="10">
    <source>
        <dbReference type="RuleBase" id="RU000485"/>
    </source>
</evidence>
<reference evidence="12 13" key="1">
    <citation type="journal article" name="Sci. Rep.">
        <title>Telomere-to-telomere assembled and centromere annotated genomes of the two main subspecies of the button mushroom Agaricus bisporus reveal especially polymorphic chromosome ends.</title>
        <authorList>
            <person name="Sonnenberg A.S.M."/>
            <person name="Sedaghat-Telgerd N."/>
            <person name="Lavrijssen B."/>
            <person name="Ohm R.A."/>
            <person name="Hendrickx P.M."/>
            <person name="Scholtmeijer K."/>
            <person name="Baars J.J.P."/>
            <person name="van Peer A."/>
        </authorList>
    </citation>
    <scope>NUCLEOTIDE SEQUENCE [LARGE SCALE GENOMIC DNA]</scope>
    <source>
        <strain evidence="12 13">H119_p4</strain>
    </source>
</reference>
<name>A0A8H7FAZ2_AGABI</name>
<evidence type="ECO:0000256" key="7">
    <source>
        <dbReference type="ARBA" id="ARBA00023064"/>
    </source>
</evidence>
<dbReference type="UniPathway" id="UPA00115">
    <property type="reaction ID" value="UER00410"/>
</dbReference>
<evidence type="ECO:0000313" key="12">
    <source>
        <dbReference type="EMBL" id="KAF7784492.1"/>
    </source>
</evidence>
<protein>
    <recommendedName>
        <fullName evidence="10">6-phosphogluconate dehydrogenase, decarboxylating</fullName>
        <ecNumber evidence="10">1.1.1.44</ecNumber>
    </recommendedName>
</protein>
<keyword evidence="7 10" id="KW-0311">Gluconate utilization</keyword>
<dbReference type="InterPro" id="IPR008927">
    <property type="entry name" value="6-PGluconate_DH-like_C_sf"/>
</dbReference>
<comment type="catalytic activity">
    <reaction evidence="9 10">
        <text>6-phospho-D-gluconate + NADP(+) = D-ribulose 5-phosphate + CO2 + NADPH</text>
        <dbReference type="Rhea" id="RHEA:10116"/>
        <dbReference type="ChEBI" id="CHEBI:16526"/>
        <dbReference type="ChEBI" id="CHEBI:57783"/>
        <dbReference type="ChEBI" id="CHEBI:58121"/>
        <dbReference type="ChEBI" id="CHEBI:58349"/>
        <dbReference type="ChEBI" id="CHEBI:58759"/>
        <dbReference type="EC" id="1.1.1.44"/>
    </reaction>
</comment>
<dbReference type="GO" id="GO:0009051">
    <property type="term" value="P:pentose-phosphate shunt, oxidative branch"/>
    <property type="evidence" value="ECO:0007669"/>
    <property type="project" value="UniProtKB-ARBA"/>
</dbReference>
<comment type="caution">
    <text evidence="12">The sequence shown here is derived from an EMBL/GenBank/DDBJ whole genome shotgun (WGS) entry which is preliminary data.</text>
</comment>
<dbReference type="SUPFAM" id="SSF51735">
    <property type="entry name" value="NAD(P)-binding Rossmann-fold domains"/>
    <property type="match status" value="1"/>
</dbReference>
<dbReference type="InterPro" id="IPR006183">
    <property type="entry name" value="Pgluconate_DH"/>
</dbReference>
<comment type="subunit">
    <text evidence="4">Homodimer.</text>
</comment>
<evidence type="ECO:0000256" key="1">
    <source>
        <dbReference type="ARBA" id="ARBA00002526"/>
    </source>
</evidence>
<dbReference type="Proteomes" id="UP000629468">
    <property type="component" value="Unassembled WGS sequence"/>
</dbReference>
<dbReference type="GO" id="GO:0004616">
    <property type="term" value="F:phosphogluconate dehydrogenase (decarboxylating) activity"/>
    <property type="evidence" value="ECO:0007669"/>
    <property type="project" value="UniProtKB-EC"/>
</dbReference>
<dbReference type="InterPro" id="IPR006114">
    <property type="entry name" value="6PGDH_C"/>
</dbReference>
<dbReference type="InterPro" id="IPR006113">
    <property type="entry name" value="6PGDH_Gnd/GntZ"/>
</dbReference>
<evidence type="ECO:0000256" key="8">
    <source>
        <dbReference type="ARBA" id="ARBA00023126"/>
    </source>
</evidence>
<dbReference type="SUPFAM" id="SSF48179">
    <property type="entry name" value="6-phosphogluconate dehydrogenase C-terminal domain-like"/>
    <property type="match status" value="1"/>
</dbReference>
<dbReference type="NCBIfam" id="NF006765">
    <property type="entry name" value="PRK09287.1"/>
    <property type="match status" value="1"/>
</dbReference>
<comment type="similarity">
    <text evidence="3 10">Belongs to the 6-phosphogluconate dehydrogenase family.</text>
</comment>
<dbReference type="GO" id="GO:0019521">
    <property type="term" value="P:D-gluconate metabolic process"/>
    <property type="evidence" value="ECO:0007669"/>
    <property type="project" value="UniProtKB-KW"/>
</dbReference>
<dbReference type="InterPro" id="IPR013328">
    <property type="entry name" value="6PGD_dom2"/>
</dbReference>
<dbReference type="SMART" id="SM01350">
    <property type="entry name" value="6PGD"/>
    <property type="match status" value="1"/>
</dbReference>
<evidence type="ECO:0000259" key="11">
    <source>
        <dbReference type="SMART" id="SM01350"/>
    </source>
</evidence>
<dbReference type="FunFam" id="1.10.1040.10:FF:000002">
    <property type="entry name" value="6-phosphogluconate dehydrogenase, decarboxylating"/>
    <property type="match status" value="1"/>
</dbReference>
<dbReference type="PROSITE" id="PS00461">
    <property type="entry name" value="6PGD"/>
    <property type="match status" value="1"/>
</dbReference>
<dbReference type="PRINTS" id="PR00076">
    <property type="entry name" value="6PGDHDRGNASE"/>
</dbReference>
<dbReference type="FunFam" id="1.20.5.320:FF:000002">
    <property type="entry name" value="6-phosphogluconate dehydrogenase, decarboxylating"/>
    <property type="match status" value="1"/>
</dbReference>
<dbReference type="InterPro" id="IPR006115">
    <property type="entry name" value="6PGDH_NADP-bd"/>
</dbReference>
<evidence type="ECO:0000256" key="9">
    <source>
        <dbReference type="ARBA" id="ARBA00048640"/>
    </source>
</evidence>
<dbReference type="PANTHER" id="PTHR11811">
    <property type="entry name" value="6-PHOSPHOGLUCONATE DEHYDROGENASE"/>
    <property type="match status" value="1"/>
</dbReference>
<dbReference type="EC" id="1.1.1.44" evidence="10"/>
<evidence type="ECO:0000256" key="6">
    <source>
        <dbReference type="ARBA" id="ARBA00023002"/>
    </source>
</evidence>
<gene>
    <name evidence="12" type="ORF">Agabi119p4_657</name>
</gene>
<comment type="function">
    <text evidence="1">Catalyzes the oxidative decarboxylation of 6-phosphogluconate to ribulose 5-phosphate and CO(2), with concomitant reduction of NADP to NADPH.</text>
</comment>
<dbReference type="Gene3D" id="3.40.50.720">
    <property type="entry name" value="NAD(P)-binding Rossmann-like Domain"/>
    <property type="match status" value="1"/>
</dbReference>
<dbReference type="FunFam" id="3.40.50.720:FF:000007">
    <property type="entry name" value="6-phosphogluconate dehydrogenase, decarboxylating"/>
    <property type="match status" value="1"/>
</dbReference>
<dbReference type="InterPro" id="IPR036291">
    <property type="entry name" value="NAD(P)-bd_dom_sf"/>
</dbReference>